<dbReference type="FunFam" id="1.10.357.140:FF:000016">
    <property type="entry name" value="1,4-dihydroxy-2-naphthoate octaprenyltransferase"/>
    <property type="match status" value="1"/>
</dbReference>
<keyword evidence="7 9" id="KW-1133">Transmembrane helix</keyword>
<keyword evidence="3 9" id="KW-1003">Cell membrane</keyword>
<feature type="transmembrane region" description="Helical" evidence="9">
    <location>
        <begin position="121"/>
        <end position="141"/>
    </location>
</feature>
<dbReference type="PANTHER" id="PTHR13929">
    <property type="entry name" value="1,4-DIHYDROXY-2-NAPHTHOATE OCTAPRENYLTRANSFERASE"/>
    <property type="match status" value="1"/>
</dbReference>
<feature type="transmembrane region" description="Helical" evidence="9">
    <location>
        <begin position="94"/>
        <end position="115"/>
    </location>
</feature>
<feature type="transmembrane region" description="Helical" evidence="9">
    <location>
        <begin position="242"/>
        <end position="260"/>
    </location>
</feature>
<evidence type="ECO:0000256" key="5">
    <source>
        <dbReference type="ARBA" id="ARBA00022679"/>
    </source>
</evidence>
<comment type="subcellular location">
    <subcellularLocation>
        <location evidence="9">Cell membrane</location>
        <topology evidence="9">Multi-pass membrane protein</topology>
    </subcellularLocation>
    <subcellularLocation>
        <location evidence="1">Membrane</location>
        <topology evidence="1">Multi-pass membrane protein</topology>
    </subcellularLocation>
</comment>
<keyword evidence="2 9" id="KW-0474">Menaquinone biosynthesis</keyword>
<dbReference type="Gene3D" id="1.10.357.140">
    <property type="entry name" value="UbiA prenyltransferase"/>
    <property type="match status" value="1"/>
</dbReference>
<keyword evidence="12" id="KW-1185">Reference proteome</keyword>
<keyword evidence="5 9" id="KW-0808">Transferase</keyword>
<accession>A0A448TUS2</accession>
<organism evidence="11 12">
    <name type="scientific">Actinobacillus delphinicola</name>
    <dbReference type="NCBI Taxonomy" id="51161"/>
    <lineage>
        <taxon>Bacteria</taxon>
        <taxon>Pseudomonadati</taxon>
        <taxon>Pseudomonadota</taxon>
        <taxon>Gammaproteobacteria</taxon>
        <taxon>Pasteurellales</taxon>
        <taxon>Pasteurellaceae</taxon>
        <taxon>Actinobacillus</taxon>
    </lineage>
</organism>
<evidence type="ECO:0000256" key="2">
    <source>
        <dbReference type="ARBA" id="ARBA00022428"/>
    </source>
</evidence>
<comment type="similarity">
    <text evidence="9">Belongs to the MenA family. Type 1 subfamily.</text>
</comment>
<dbReference type="Pfam" id="PF01040">
    <property type="entry name" value="UbiA"/>
    <property type="match status" value="1"/>
</dbReference>
<proteinExistence type="inferred from homology"/>
<dbReference type="Proteomes" id="UP000279799">
    <property type="component" value="Chromosome"/>
</dbReference>
<dbReference type="InterPro" id="IPR026046">
    <property type="entry name" value="UBIAD1"/>
</dbReference>
<dbReference type="RefSeq" id="WP_126599641.1">
    <property type="nucleotide sequence ID" value="NZ_LR134510.1"/>
</dbReference>
<dbReference type="UniPathway" id="UPA00079">
    <property type="reaction ID" value="UER00168"/>
</dbReference>
<keyword evidence="6 9" id="KW-0812">Transmembrane</keyword>
<evidence type="ECO:0000256" key="8">
    <source>
        <dbReference type="ARBA" id="ARBA00023136"/>
    </source>
</evidence>
<comment type="pathway">
    <text evidence="9">Quinol/quinone metabolism; menaquinone biosynthesis; menaquinol from 1,4-dihydroxy-2-naphthoate: step 1/2.</text>
</comment>
<evidence type="ECO:0000256" key="1">
    <source>
        <dbReference type="ARBA" id="ARBA00004141"/>
    </source>
</evidence>
<dbReference type="InterPro" id="IPR004657">
    <property type="entry name" value="MenA"/>
</dbReference>
<comment type="function">
    <text evidence="9">Conversion of 1,4-dihydroxy-2-naphthoate (DHNA) to demethylmenaquinone (DMK).</text>
</comment>
<dbReference type="InterPro" id="IPR044878">
    <property type="entry name" value="UbiA_sf"/>
</dbReference>
<keyword evidence="8 9" id="KW-0472">Membrane</keyword>
<evidence type="ECO:0000256" key="7">
    <source>
        <dbReference type="ARBA" id="ARBA00022989"/>
    </source>
</evidence>
<keyword evidence="4" id="KW-0997">Cell inner membrane</keyword>
<dbReference type="NCBIfam" id="TIGR00751">
    <property type="entry name" value="menA"/>
    <property type="match status" value="1"/>
</dbReference>
<dbReference type="KEGG" id="adp:NCTC12871_01060"/>
<feature type="transmembrane region" description="Helical" evidence="9">
    <location>
        <begin position="217"/>
        <end position="236"/>
    </location>
</feature>
<dbReference type="PIRSF" id="PIRSF005355">
    <property type="entry name" value="UBIAD1"/>
    <property type="match status" value="1"/>
</dbReference>
<dbReference type="NCBIfam" id="NF004750">
    <property type="entry name" value="PRK06080.1-2"/>
    <property type="match status" value="1"/>
</dbReference>
<evidence type="ECO:0000256" key="4">
    <source>
        <dbReference type="ARBA" id="ARBA00022519"/>
    </source>
</evidence>
<evidence type="ECO:0000256" key="9">
    <source>
        <dbReference type="HAMAP-Rule" id="MF_01937"/>
    </source>
</evidence>
<evidence type="ECO:0000256" key="6">
    <source>
        <dbReference type="ARBA" id="ARBA00022692"/>
    </source>
</evidence>
<dbReference type="AlphaFoldDB" id="A0A448TUS2"/>
<evidence type="ECO:0000256" key="3">
    <source>
        <dbReference type="ARBA" id="ARBA00022475"/>
    </source>
</evidence>
<evidence type="ECO:0000313" key="12">
    <source>
        <dbReference type="Proteomes" id="UP000279799"/>
    </source>
</evidence>
<gene>
    <name evidence="9 11" type="primary">menA</name>
    <name evidence="11" type="ORF">NCTC12871_01060</name>
</gene>
<reference evidence="11 12" key="1">
    <citation type="submission" date="2018-12" db="EMBL/GenBank/DDBJ databases">
        <authorList>
            <consortium name="Pathogen Informatics"/>
        </authorList>
    </citation>
    <scope>NUCLEOTIDE SEQUENCE [LARGE SCALE GENOMIC DNA]</scope>
    <source>
        <strain evidence="11 12">NCTC12871</strain>
    </source>
</reference>
<feature type="transmembrane region" description="Helical" evidence="9">
    <location>
        <begin position="177"/>
        <end position="196"/>
    </location>
</feature>
<dbReference type="GO" id="GO:0046428">
    <property type="term" value="F:1,4-dihydroxy-2-naphthoate polyprenyltransferase activity"/>
    <property type="evidence" value="ECO:0007669"/>
    <property type="project" value="UniProtKB-UniRule"/>
</dbReference>
<dbReference type="GO" id="GO:0042371">
    <property type="term" value="P:vitamin K biosynthetic process"/>
    <property type="evidence" value="ECO:0007669"/>
    <property type="project" value="TreeGrafter"/>
</dbReference>
<evidence type="ECO:0000256" key="10">
    <source>
        <dbReference type="NCBIfam" id="TIGR00751"/>
    </source>
</evidence>
<dbReference type="GO" id="GO:0009234">
    <property type="term" value="P:menaquinone biosynthetic process"/>
    <property type="evidence" value="ECO:0007669"/>
    <property type="project" value="UniProtKB-UniRule"/>
</dbReference>
<dbReference type="EC" id="2.5.1.74" evidence="9 10"/>
<dbReference type="EMBL" id="LR134510">
    <property type="protein sequence ID" value="VEJ09588.1"/>
    <property type="molecule type" value="Genomic_DNA"/>
</dbReference>
<dbReference type="InterPro" id="IPR000537">
    <property type="entry name" value="UbiA_prenyltransferase"/>
</dbReference>
<dbReference type="OrthoDB" id="9767568at2"/>
<feature type="transmembrane region" description="Helical" evidence="9">
    <location>
        <begin position="153"/>
        <end position="171"/>
    </location>
</feature>
<feature type="transmembrane region" description="Helical" evidence="9">
    <location>
        <begin position="280"/>
        <end position="300"/>
    </location>
</feature>
<dbReference type="CDD" id="cd13962">
    <property type="entry name" value="PT_UbiA_UBIAD1"/>
    <property type="match status" value="1"/>
</dbReference>
<protein>
    <recommendedName>
        <fullName evidence="9 10">1,4-dihydroxy-2-naphthoate octaprenyltransferase</fullName>
        <shortName evidence="9">DHNA-octaprenyltransferase</shortName>
        <ecNumber evidence="9 10">2.5.1.74</ecNumber>
    </recommendedName>
</protein>
<feature type="transmembrane region" description="Helical" evidence="9">
    <location>
        <begin position="42"/>
        <end position="60"/>
    </location>
</feature>
<comment type="catalytic activity">
    <reaction evidence="9">
        <text>an all-trans-polyprenyl diphosphate + 1,4-dihydroxy-2-naphthoate + H(+) = a 2-demethylmenaquinol + CO2 + diphosphate</text>
        <dbReference type="Rhea" id="RHEA:26478"/>
        <dbReference type="Rhea" id="RHEA-COMP:9563"/>
        <dbReference type="Rhea" id="RHEA-COMP:9564"/>
        <dbReference type="ChEBI" id="CHEBI:11173"/>
        <dbReference type="ChEBI" id="CHEBI:15378"/>
        <dbReference type="ChEBI" id="CHEBI:16526"/>
        <dbReference type="ChEBI" id="CHEBI:33019"/>
        <dbReference type="ChEBI" id="CHEBI:55437"/>
        <dbReference type="ChEBI" id="CHEBI:58914"/>
        <dbReference type="EC" id="2.5.1.74"/>
    </reaction>
</comment>
<dbReference type="PANTHER" id="PTHR13929:SF0">
    <property type="entry name" value="UBIA PRENYLTRANSFERASE DOMAIN-CONTAINING PROTEIN 1"/>
    <property type="match status" value="1"/>
</dbReference>
<dbReference type="HAMAP" id="MF_01937">
    <property type="entry name" value="MenA_1"/>
    <property type="match status" value="1"/>
</dbReference>
<sequence length="301" mass="33329">MNTSFLKSWLETTRPKTLPLAAASIIMGSALAAWSHHFSWGITLLCLLTTLFLQILSNFANDYGDHQKGSDTEERIGPLRGIQKGEMTAKQLKLGMIVMIILSLISGASVIALAYTQPSDIWIFLGLGILAILAAITYTVGKKPYGYLGLGDLSVLIFFGLLGVCGTYYLQAHQLPGNIFLPAFATGFLASAVLNINNLRDVDQDRKVGKNTLIVRIGARNGCIYHVCLLTLAALFDLIFASFYFTHWYCYIFLIVYPFLYKHLRFVWKHQKGEALRPLLGQMSLLALAINLLFSLGLILS</sequence>
<dbReference type="GO" id="GO:0005886">
    <property type="term" value="C:plasma membrane"/>
    <property type="evidence" value="ECO:0007669"/>
    <property type="project" value="UniProtKB-SubCell"/>
</dbReference>
<name>A0A448TUS2_9PAST</name>
<dbReference type="NCBIfam" id="NF004751">
    <property type="entry name" value="PRK06080.1-3"/>
    <property type="match status" value="1"/>
</dbReference>
<evidence type="ECO:0000313" key="11">
    <source>
        <dbReference type="EMBL" id="VEJ09588.1"/>
    </source>
</evidence>